<dbReference type="AlphaFoldDB" id="A0A6N2ZS48"/>
<organism evidence="3">
    <name type="scientific">Collinsella aerofaciens</name>
    <dbReference type="NCBI Taxonomy" id="74426"/>
    <lineage>
        <taxon>Bacteria</taxon>
        <taxon>Bacillati</taxon>
        <taxon>Actinomycetota</taxon>
        <taxon>Coriobacteriia</taxon>
        <taxon>Coriobacteriales</taxon>
        <taxon>Coriobacteriaceae</taxon>
        <taxon>Collinsella</taxon>
    </lineage>
</organism>
<reference evidence="3" key="1">
    <citation type="submission" date="2019-11" db="EMBL/GenBank/DDBJ databases">
        <authorList>
            <person name="Feng L."/>
        </authorList>
    </citation>
    <scope>NUCLEOTIDE SEQUENCE</scope>
    <source>
        <strain evidence="3">CaerofaciensLFYP39</strain>
    </source>
</reference>
<gene>
    <name evidence="3" type="ORF">CALFYP39_00662</name>
</gene>
<dbReference type="RefSeq" id="WP_156597916.1">
    <property type="nucleotide sequence ID" value="NZ_CACRTW010000007.1"/>
</dbReference>
<feature type="region of interest" description="Disordered" evidence="1">
    <location>
        <begin position="50"/>
        <end position="77"/>
    </location>
</feature>
<accession>A0A6N2ZS48</accession>
<evidence type="ECO:0000256" key="1">
    <source>
        <dbReference type="SAM" id="MobiDB-lite"/>
    </source>
</evidence>
<sequence length="141" mass="14845">MIERSWLFPCSHKNLLPSGTHASQQSPAQIREGLVATIDISPFRSRDELAGHCGVAPAGGQSGTSPSPASPGRGGNRGLESLLVFPCDSLVGTKNGFGACCDDRRARGMRRNKALEAVAGKRVEAICSIMGDPRPCEERAA</sequence>
<dbReference type="GO" id="GO:0004803">
    <property type="term" value="F:transposase activity"/>
    <property type="evidence" value="ECO:0007669"/>
    <property type="project" value="InterPro"/>
</dbReference>
<feature type="domain" description="Transposase IS116/IS110/IS902 C-terminal" evidence="2">
    <location>
        <begin position="34"/>
        <end position="87"/>
    </location>
</feature>
<dbReference type="InterPro" id="IPR003346">
    <property type="entry name" value="Transposase_20"/>
</dbReference>
<evidence type="ECO:0000259" key="2">
    <source>
        <dbReference type="Pfam" id="PF02371"/>
    </source>
</evidence>
<protein>
    <recommendedName>
        <fullName evidence="2">Transposase IS116/IS110/IS902 C-terminal domain-containing protein</fullName>
    </recommendedName>
</protein>
<dbReference type="EMBL" id="CACRTW010000007">
    <property type="protein sequence ID" value="VYT81553.1"/>
    <property type="molecule type" value="Genomic_DNA"/>
</dbReference>
<dbReference type="Pfam" id="PF02371">
    <property type="entry name" value="Transposase_20"/>
    <property type="match status" value="1"/>
</dbReference>
<dbReference type="GO" id="GO:0006313">
    <property type="term" value="P:DNA transposition"/>
    <property type="evidence" value="ECO:0007669"/>
    <property type="project" value="InterPro"/>
</dbReference>
<evidence type="ECO:0000313" key="3">
    <source>
        <dbReference type="EMBL" id="VYT81553.1"/>
    </source>
</evidence>
<dbReference type="GO" id="GO:0003677">
    <property type="term" value="F:DNA binding"/>
    <property type="evidence" value="ECO:0007669"/>
    <property type="project" value="InterPro"/>
</dbReference>
<name>A0A6N2ZS48_9ACTN</name>
<proteinExistence type="predicted"/>